<sequence length="189" mass="20980">MKVVLMLWALAFSFSTCNVSAAGVLSDQEIERQLKILNKPWIKTFQIDDGSVIDYVDIDKQPALHNPLLKNHKIQIMPSSCPPVPDSKLAFSGYNGTNEIKELPYRNSTHNVPDNKGRFWVDLAMEPKYRMFAIGADIQIQNLTLAQDQSSTASILIFDGITPNPNVIAAGGKVSPALYGDSHTRLFTF</sequence>
<name>A0AA87ZPX4_FICCA</name>
<accession>A0AA87ZPX4</accession>
<reference evidence="3" key="1">
    <citation type="submission" date="2023-07" db="EMBL/GenBank/DDBJ databases">
        <title>draft genome sequence of fig (Ficus carica).</title>
        <authorList>
            <person name="Takahashi T."/>
            <person name="Nishimura K."/>
        </authorList>
    </citation>
    <scope>NUCLEOTIDE SEQUENCE</scope>
</reference>
<proteinExistence type="predicted"/>
<protein>
    <recommendedName>
        <fullName evidence="2">Neprosin PEP catalytic domain-containing protein</fullName>
    </recommendedName>
</protein>
<feature type="chain" id="PRO_5041637090" description="Neprosin PEP catalytic domain-containing protein" evidence="1">
    <location>
        <begin position="22"/>
        <end position="189"/>
    </location>
</feature>
<dbReference type="InterPro" id="IPR004314">
    <property type="entry name" value="Neprosin"/>
</dbReference>
<feature type="domain" description="Neprosin PEP catalytic" evidence="2">
    <location>
        <begin position="147"/>
        <end position="189"/>
    </location>
</feature>
<dbReference type="Pfam" id="PF03080">
    <property type="entry name" value="Neprosin"/>
    <property type="match status" value="1"/>
</dbReference>
<organism evidence="3 4">
    <name type="scientific">Ficus carica</name>
    <name type="common">Common fig</name>
    <dbReference type="NCBI Taxonomy" id="3494"/>
    <lineage>
        <taxon>Eukaryota</taxon>
        <taxon>Viridiplantae</taxon>
        <taxon>Streptophyta</taxon>
        <taxon>Embryophyta</taxon>
        <taxon>Tracheophyta</taxon>
        <taxon>Spermatophyta</taxon>
        <taxon>Magnoliopsida</taxon>
        <taxon>eudicotyledons</taxon>
        <taxon>Gunneridae</taxon>
        <taxon>Pentapetalae</taxon>
        <taxon>rosids</taxon>
        <taxon>fabids</taxon>
        <taxon>Rosales</taxon>
        <taxon>Moraceae</taxon>
        <taxon>Ficeae</taxon>
        <taxon>Ficus</taxon>
    </lineage>
</organism>
<keyword evidence="1" id="KW-0732">Signal</keyword>
<dbReference type="InterPro" id="IPR053168">
    <property type="entry name" value="Glutamic_endopeptidase"/>
</dbReference>
<dbReference type="EMBL" id="BTGU01000003">
    <property type="protein sequence ID" value="GMN30631.1"/>
    <property type="molecule type" value="Genomic_DNA"/>
</dbReference>
<dbReference type="AlphaFoldDB" id="A0AA87ZPX4"/>
<feature type="signal peptide" evidence="1">
    <location>
        <begin position="1"/>
        <end position="21"/>
    </location>
</feature>
<evidence type="ECO:0000259" key="2">
    <source>
        <dbReference type="Pfam" id="PF03080"/>
    </source>
</evidence>
<dbReference type="PANTHER" id="PTHR31589:SF110">
    <property type="entry name" value="PROTEIN, PUTATIVE (DUF239)-RELATED"/>
    <property type="match status" value="1"/>
</dbReference>
<evidence type="ECO:0000313" key="3">
    <source>
        <dbReference type="EMBL" id="GMN30631.1"/>
    </source>
</evidence>
<keyword evidence="4" id="KW-1185">Reference proteome</keyword>
<evidence type="ECO:0000256" key="1">
    <source>
        <dbReference type="SAM" id="SignalP"/>
    </source>
</evidence>
<dbReference type="PANTHER" id="PTHR31589">
    <property type="entry name" value="PROTEIN, PUTATIVE (DUF239)-RELATED-RELATED"/>
    <property type="match status" value="1"/>
</dbReference>
<dbReference type="Proteomes" id="UP001187192">
    <property type="component" value="Unassembled WGS sequence"/>
</dbReference>
<gene>
    <name evidence="3" type="ORF">TIFTF001_002883</name>
</gene>
<evidence type="ECO:0000313" key="4">
    <source>
        <dbReference type="Proteomes" id="UP001187192"/>
    </source>
</evidence>
<comment type="caution">
    <text evidence="3">The sequence shown here is derived from an EMBL/GenBank/DDBJ whole genome shotgun (WGS) entry which is preliminary data.</text>
</comment>